<dbReference type="Proteomes" id="UP001201980">
    <property type="component" value="Unassembled WGS sequence"/>
</dbReference>
<evidence type="ECO:0000313" key="4">
    <source>
        <dbReference type="Proteomes" id="UP001201980"/>
    </source>
</evidence>
<dbReference type="SMART" id="SM00382">
    <property type="entry name" value="AAA"/>
    <property type="match status" value="1"/>
</dbReference>
<dbReference type="SUPFAM" id="SSF52540">
    <property type="entry name" value="P-loop containing nucleoside triphosphate hydrolases"/>
    <property type="match status" value="1"/>
</dbReference>
<protein>
    <recommendedName>
        <fullName evidence="2">AAA+ ATPase domain-containing protein</fullName>
    </recommendedName>
</protein>
<dbReference type="PANTHER" id="PTHR46411:SF3">
    <property type="entry name" value="AAA+ ATPASE DOMAIN-CONTAINING PROTEIN"/>
    <property type="match status" value="1"/>
</dbReference>
<dbReference type="GO" id="GO:0005524">
    <property type="term" value="F:ATP binding"/>
    <property type="evidence" value="ECO:0007669"/>
    <property type="project" value="InterPro"/>
</dbReference>
<dbReference type="InterPro" id="IPR054289">
    <property type="entry name" value="DUF7025"/>
</dbReference>
<gene>
    <name evidence="3" type="ORF">MKZ38_010790</name>
</gene>
<evidence type="ECO:0000313" key="3">
    <source>
        <dbReference type="EMBL" id="KAJ2906799.1"/>
    </source>
</evidence>
<dbReference type="InterPro" id="IPR027417">
    <property type="entry name" value="P-loop_NTPase"/>
</dbReference>
<evidence type="ECO:0000259" key="2">
    <source>
        <dbReference type="SMART" id="SM00382"/>
    </source>
</evidence>
<keyword evidence="4" id="KW-1185">Reference proteome</keyword>
<evidence type="ECO:0000256" key="1">
    <source>
        <dbReference type="SAM" id="MobiDB-lite"/>
    </source>
</evidence>
<feature type="region of interest" description="Disordered" evidence="1">
    <location>
        <begin position="111"/>
        <end position="149"/>
    </location>
</feature>
<organism evidence="3 4">
    <name type="scientific">Zalerion maritima</name>
    <dbReference type="NCBI Taxonomy" id="339359"/>
    <lineage>
        <taxon>Eukaryota</taxon>
        <taxon>Fungi</taxon>
        <taxon>Dikarya</taxon>
        <taxon>Ascomycota</taxon>
        <taxon>Pezizomycotina</taxon>
        <taxon>Sordariomycetes</taxon>
        <taxon>Lulworthiomycetidae</taxon>
        <taxon>Lulworthiales</taxon>
        <taxon>Lulworthiaceae</taxon>
        <taxon>Zalerion</taxon>
    </lineage>
</organism>
<dbReference type="Pfam" id="PF22942">
    <property type="entry name" value="DUF7025"/>
    <property type="match status" value="1"/>
</dbReference>
<feature type="compositionally biased region" description="Pro residues" evidence="1">
    <location>
        <begin position="69"/>
        <end position="79"/>
    </location>
</feature>
<sequence length="930" mass="100950">MEAPPSPALPPIEDGAPPLAAPTSTEAENEGSMVTNNGTEERPSTPVRQVAELPAETPARGPALASTPAPSPTAAPTPAPSITAAHATVHSTAAENADSSTWFKGVLFRLKQQQKQPPPKEASKDVVKSKGKSTDSPAPKEKGLLLDPKGMSTTAKDLYEGPQRCKCCINWVECPPKDMKLNEFVANEMARHAVLLRHKKCHDATKPPYVLHSIKVQSPLLRDAVRKVLAGYPGIATGLEDLVFATPFRCFFHRLKEFERAVGDSKRDATSDDVATTSESAEADGDRQKTSEHLSLMYGIVSGELSRTIRAHAEMTSKGRITFELLWTLFPLGSLVFTRHAPPDDDQMLKVNGEVFYDEQKRLCFEGLYLDFVGDQFGWGTVTVKMPPFSGDIPIADLQAIPLEFHPHRVDLKRKLVDRGRKWESLAGTHHRSYSGKARFLKKQGGGTGLSAIAEVEGRIMVDSKGYRDAIWCELRSEIEPLHDESSAGRRCLTDAEHLLCTAAVRGYSLGLKQWAVFSVDSTSDVEWASGAFDRLVIPTVTKDTILTLVESHLSGNANVSDIVAGKGRGLTLLLGGNPGVGKTLTAESVSERVKAPLYSLSAGDLSEGVQETEKRLLEVFRLVARWGAILLVDDADVFLTKRIPAGLKGNMLVSVFLRMLEYHRGVLFMTTNQLAAIDPAVESRADVTLAYPDLGCRARSEIWDGVLDMCSTPVGLSEAERESLAQLELNGRQISSVYKLAMLFANGQNESLKAGHLRRAVDFTCPRARPEVPARRSLLPERCFPLVTAASKRNSVQSVTSGSATASSAPTQRTVAEIVAETVAETEPEADETTAPQASTEPEAKVQSHLSSSSGQEAPGPETEAQAHDSAPSPRQGSPKQRPVTSAGFPTPREADAASVNTVDFMKQDFGAKRRTSWKVRWTRMKSVV</sequence>
<feature type="domain" description="AAA+ ATPase" evidence="2">
    <location>
        <begin position="569"/>
        <end position="696"/>
    </location>
</feature>
<dbReference type="GO" id="GO:0016887">
    <property type="term" value="F:ATP hydrolysis activity"/>
    <property type="evidence" value="ECO:0007669"/>
    <property type="project" value="InterPro"/>
</dbReference>
<dbReference type="Pfam" id="PF00004">
    <property type="entry name" value="AAA"/>
    <property type="match status" value="1"/>
</dbReference>
<feature type="compositionally biased region" description="Low complexity" evidence="1">
    <location>
        <begin position="796"/>
        <end position="824"/>
    </location>
</feature>
<feature type="compositionally biased region" description="Polar residues" evidence="1">
    <location>
        <begin position="22"/>
        <end position="38"/>
    </location>
</feature>
<proteinExistence type="predicted"/>
<dbReference type="InterPro" id="IPR003593">
    <property type="entry name" value="AAA+_ATPase"/>
</dbReference>
<feature type="region of interest" description="Disordered" evidence="1">
    <location>
        <begin position="795"/>
        <end position="901"/>
    </location>
</feature>
<reference evidence="3" key="1">
    <citation type="submission" date="2022-07" db="EMBL/GenBank/DDBJ databases">
        <title>Draft genome sequence of Zalerion maritima ATCC 34329, a (micro)plastics degrading marine fungus.</title>
        <authorList>
            <person name="Paco A."/>
            <person name="Goncalves M.F.M."/>
            <person name="Rocha-Santos T.A.P."/>
            <person name="Alves A."/>
        </authorList>
    </citation>
    <scope>NUCLEOTIDE SEQUENCE</scope>
    <source>
        <strain evidence="3">ATCC 34329</strain>
    </source>
</reference>
<dbReference type="PANTHER" id="PTHR46411">
    <property type="entry name" value="FAMILY ATPASE, PUTATIVE-RELATED"/>
    <property type="match status" value="1"/>
</dbReference>
<dbReference type="Gene3D" id="3.40.50.300">
    <property type="entry name" value="P-loop containing nucleotide triphosphate hydrolases"/>
    <property type="match status" value="1"/>
</dbReference>
<feature type="region of interest" description="Disordered" evidence="1">
    <location>
        <begin position="1"/>
        <end position="80"/>
    </location>
</feature>
<dbReference type="InterPro" id="IPR003959">
    <property type="entry name" value="ATPase_AAA_core"/>
</dbReference>
<feature type="region of interest" description="Disordered" evidence="1">
    <location>
        <begin position="266"/>
        <end position="290"/>
    </location>
</feature>
<dbReference type="EMBL" id="JAKWBI020000009">
    <property type="protein sequence ID" value="KAJ2906799.1"/>
    <property type="molecule type" value="Genomic_DNA"/>
</dbReference>
<comment type="caution">
    <text evidence="3">The sequence shown here is derived from an EMBL/GenBank/DDBJ whole genome shotgun (WGS) entry which is preliminary data.</text>
</comment>
<feature type="compositionally biased region" description="Pro residues" evidence="1">
    <location>
        <begin position="1"/>
        <end position="10"/>
    </location>
</feature>
<dbReference type="AlphaFoldDB" id="A0AAD5RYE0"/>
<name>A0AAD5RYE0_9PEZI</name>
<accession>A0AAD5RYE0</accession>